<evidence type="ECO:0000313" key="1">
    <source>
        <dbReference type="EMBL" id="QYO77139.1"/>
    </source>
</evidence>
<dbReference type="InterPro" id="IPR045384">
    <property type="entry name" value="DUF6527"/>
</dbReference>
<protein>
    <submittedName>
        <fullName evidence="1">Uncharacterized protein</fullName>
    </submittedName>
</protein>
<name>A0ABX8WHG4_9HYPH</name>
<gene>
    <name evidence="1" type="ORF">K1X15_00580</name>
</gene>
<reference evidence="1 2" key="1">
    <citation type="submission" date="2021-08" db="EMBL/GenBank/DDBJ databases">
        <title>Devosia salina sp. nov., isolated from the South China Sea sediment.</title>
        <authorList>
            <person name="Zhou Z."/>
        </authorList>
    </citation>
    <scope>NUCLEOTIDE SEQUENCE [LARGE SCALE GENOMIC DNA]</scope>
    <source>
        <strain evidence="1 2">SCS-3</strain>
    </source>
</reference>
<keyword evidence="2" id="KW-1185">Reference proteome</keyword>
<organism evidence="1 2">
    <name type="scientific">Devosia salina</name>
    <dbReference type="NCBI Taxonomy" id="2860336"/>
    <lineage>
        <taxon>Bacteria</taxon>
        <taxon>Pseudomonadati</taxon>
        <taxon>Pseudomonadota</taxon>
        <taxon>Alphaproteobacteria</taxon>
        <taxon>Hyphomicrobiales</taxon>
        <taxon>Devosiaceae</taxon>
        <taxon>Devosia</taxon>
    </lineage>
</organism>
<dbReference type="RefSeq" id="WP_220305601.1">
    <property type="nucleotide sequence ID" value="NZ_CP080590.1"/>
</dbReference>
<dbReference type="Proteomes" id="UP000825799">
    <property type="component" value="Chromosome"/>
</dbReference>
<accession>A0ABX8WHG4</accession>
<evidence type="ECO:0000313" key="2">
    <source>
        <dbReference type="Proteomes" id="UP000825799"/>
    </source>
</evidence>
<dbReference type="EMBL" id="CP080590">
    <property type="protein sequence ID" value="QYO77139.1"/>
    <property type="molecule type" value="Genomic_DNA"/>
</dbReference>
<dbReference type="Pfam" id="PF20137">
    <property type="entry name" value="BubE"/>
    <property type="match status" value="1"/>
</dbReference>
<proteinExistence type="predicted"/>
<sequence>MAAAIVYHNEEFELAGLLCACGCGHPITLLVPDSHKVWNEDGYATVSPSIGVMDAPCKSHFFIRRGSVEMLPAFTAAHASAIMQAQVARHVARDAKPAPWWTRAKVAILGRLSQMWHFFSR</sequence>